<protein>
    <submittedName>
        <fullName evidence="3">Transposase</fullName>
    </submittedName>
</protein>
<dbReference type="Proteomes" id="UP000095287">
    <property type="component" value="Unplaced"/>
</dbReference>
<dbReference type="WBParaSite" id="L893_g27429.t1">
    <property type="protein sequence ID" value="L893_g27429.t1"/>
    <property type="gene ID" value="L893_g27429"/>
</dbReference>
<evidence type="ECO:0000313" key="2">
    <source>
        <dbReference type="Proteomes" id="UP000095287"/>
    </source>
</evidence>
<organism evidence="2 3">
    <name type="scientific">Steinernema glaseri</name>
    <dbReference type="NCBI Taxonomy" id="37863"/>
    <lineage>
        <taxon>Eukaryota</taxon>
        <taxon>Metazoa</taxon>
        <taxon>Ecdysozoa</taxon>
        <taxon>Nematoda</taxon>
        <taxon>Chromadorea</taxon>
        <taxon>Rhabditida</taxon>
        <taxon>Tylenchina</taxon>
        <taxon>Panagrolaimomorpha</taxon>
        <taxon>Strongyloidoidea</taxon>
        <taxon>Steinernematidae</taxon>
        <taxon>Steinernema</taxon>
    </lineage>
</organism>
<accession>A0A1I7ZKU2</accession>
<feature type="region of interest" description="Disordered" evidence="1">
    <location>
        <begin position="32"/>
        <end position="76"/>
    </location>
</feature>
<keyword evidence="2" id="KW-1185">Reference proteome</keyword>
<evidence type="ECO:0000256" key="1">
    <source>
        <dbReference type="SAM" id="MobiDB-lite"/>
    </source>
</evidence>
<name>A0A1I7ZKU2_9BILA</name>
<dbReference type="AlphaFoldDB" id="A0A1I7ZKU2"/>
<proteinExistence type="predicted"/>
<sequence length="131" mass="14353">MRAAHHVFAVRKSKWRLKWARTAHWPAKEPVVMSNKGHDKKADLHPGVITPSAQRADNRFEADSPAAGHTGADVERPDVMACDQQMGITPIFGELECSCESRDRRIVGHGAGSVVRLAHGNLKEGKTLLKG</sequence>
<reference evidence="3" key="1">
    <citation type="submission" date="2016-11" db="UniProtKB">
        <authorList>
            <consortium name="WormBaseParasite"/>
        </authorList>
    </citation>
    <scope>IDENTIFICATION</scope>
</reference>
<evidence type="ECO:0000313" key="3">
    <source>
        <dbReference type="WBParaSite" id="L893_g27429.t1"/>
    </source>
</evidence>